<organism evidence="1 2">
    <name type="scientific">Austropuccinia psidii MF-1</name>
    <dbReference type="NCBI Taxonomy" id="1389203"/>
    <lineage>
        <taxon>Eukaryota</taxon>
        <taxon>Fungi</taxon>
        <taxon>Dikarya</taxon>
        <taxon>Basidiomycota</taxon>
        <taxon>Pucciniomycotina</taxon>
        <taxon>Pucciniomycetes</taxon>
        <taxon>Pucciniales</taxon>
        <taxon>Sphaerophragmiaceae</taxon>
        <taxon>Austropuccinia</taxon>
    </lineage>
</organism>
<keyword evidence="2" id="KW-1185">Reference proteome</keyword>
<name>A0A9Q3PDJ6_9BASI</name>
<gene>
    <name evidence="1" type="ORF">O181_097030</name>
</gene>
<dbReference type="Proteomes" id="UP000765509">
    <property type="component" value="Unassembled WGS sequence"/>
</dbReference>
<comment type="caution">
    <text evidence="1">The sequence shown here is derived from an EMBL/GenBank/DDBJ whole genome shotgun (WGS) entry which is preliminary data.</text>
</comment>
<dbReference type="EMBL" id="AVOT02065109">
    <property type="protein sequence ID" value="MBW0557315.1"/>
    <property type="molecule type" value="Genomic_DNA"/>
</dbReference>
<evidence type="ECO:0000313" key="2">
    <source>
        <dbReference type="Proteomes" id="UP000765509"/>
    </source>
</evidence>
<reference evidence="1" key="1">
    <citation type="submission" date="2021-03" db="EMBL/GenBank/DDBJ databases">
        <title>Draft genome sequence of rust myrtle Austropuccinia psidii MF-1, a brazilian biotype.</title>
        <authorList>
            <person name="Quecine M.C."/>
            <person name="Pachon D.M.R."/>
            <person name="Bonatelli M.L."/>
            <person name="Correr F.H."/>
            <person name="Franceschini L.M."/>
            <person name="Leite T.F."/>
            <person name="Margarido G.R.A."/>
            <person name="Almeida C.A."/>
            <person name="Ferrarezi J.A."/>
            <person name="Labate C.A."/>
        </authorList>
    </citation>
    <scope>NUCLEOTIDE SEQUENCE</scope>
    <source>
        <strain evidence="1">MF-1</strain>
    </source>
</reference>
<protein>
    <submittedName>
        <fullName evidence="1">Uncharacterized protein</fullName>
    </submittedName>
</protein>
<sequence>MLDKERNHAKRCMQDSFKCAKERCYKSHKPPDFKVGDFVLVSTLSFDNIKSPNKVKYSFSGPSMIRALHGPNAVQLELTGEVMRKNPTFPLILIKP</sequence>
<accession>A0A9Q3PDJ6</accession>
<proteinExistence type="predicted"/>
<evidence type="ECO:0000313" key="1">
    <source>
        <dbReference type="EMBL" id="MBW0557315.1"/>
    </source>
</evidence>
<dbReference type="AlphaFoldDB" id="A0A9Q3PDJ6"/>